<name>A0ABR6RK01_9BURK</name>
<dbReference type="EMBL" id="JACHKZ010000028">
    <property type="protein sequence ID" value="MBB6579354.1"/>
    <property type="molecule type" value="Genomic_DNA"/>
</dbReference>
<dbReference type="Proteomes" id="UP000562492">
    <property type="component" value="Unassembled WGS sequence"/>
</dbReference>
<evidence type="ECO:0000313" key="2">
    <source>
        <dbReference type="Proteomes" id="UP000562492"/>
    </source>
</evidence>
<dbReference type="Pfam" id="PF02515">
    <property type="entry name" value="CoA_transf_3"/>
    <property type="match status" value="1"/>
</dbReference>
<dbReference type="PANTHER" id="PTHR48228:SF4">
    <property type="entry name" value="BLR3030 PROTEIN"/>
    <property type="match status" value="1"/>
</dbReference>
<proteinExistence type="predicted"/>
<dbReference type="PANTHER" id="PTHR48228">
    <property type="entry name" value="SUCCINYL-COA--D-CITRAMALATE COA-TRANSFERASE"/>
    <property type="match status" value="1"/>
</dbReference>
<dbReference type="InterPro" id="IPR003673">
    <property type="entry name" value="CoA-Trfase_fam_III"/>
</dbReference>
<organism evidence="1 2">
    <name type="scientific">Comamonas odontotermitis</name>
    <dbReference type="NCBI Taxonomy" id="379895"/>
    <lineage>
        <taxon>Bacteria</taxon>
        <taxon>Pseudomonadati</taxon>
        <taxon>Pseudomonadota</taxon>
        <taxon>Betaproteobacteria</taxon>
        <taxon>Burkholderiales</taxon>
        <taxon>Comamonadaceae</taxon>
        <taxon>Comamonas</taxon>
    </lineage>
</organism>
<dbReference type="InterPro" id="IPR023606">
    <property type="entry name" value="CoA-Trfase_III_dom_1_sf"/>
</dbReference>
<protein>
    <submittedName>
        <fullName evidence="1">Crotonobetainyl-CoA:carnitine CoA-transferase CaiB-like acyl-CoA transferase</fullName>
    </submittedName>
</protein>
<reference evidence="1 2" key="1">
    <citation type="submission" date="2020-08" db="EMBL/GenBank/DDBJ databases">
        <title>Functional genomics of gut bacteria from endangered species of beetles.</title>
        <authorList>
            <person name="Carlos-Shanley C."/>
        </authorList>
    </citation>
    <scope>NUCLEOTIDE SEQUENCE [LARGE SCALE GENOMIC DNA]</scope>
    <source>
        <strain evidence="1 2">S00124</strain>
    </source>
</reference>
<keyword evidence="2" id="KW-1185">Reference proteome</keyword>
<dbReference type="Gene3D" id="3.40.50.10540">
    <property type="entry name" value="Crotonobetainyl-coa:carnitine coa-transferase, domain 1"/>
    <property type="match status" value="1"/>
</dbReference>
<sequence>MSHTTPPADDLHHRIRQAVQQQWHAAGLPGAPAADAQALQLGGDGGGYPSSFAVDVAAGACVAAATLAAAQLGSLRTGSALACANVQVPHALAETTGYFTLDGVQPDLWSPISGLYPCGAALGRPGWVRIHANFDHHRDGALQLLGLPTGNLTSKQAVVQALKGWDAIDFETQAAARGLVVAAARTPQEWATHPQSAAVAAQPLVQITQLDAGQPAPPRAWPGLQGAGPLSGIRVLDLTRILSGPVAARTLAAHGAEVLMINGPGLPNIGAIADLSRGKRSALLDLKSAAGKAQFASLLGGAHVLLQGYHPGSLDALGFGPQQAAQLQPGIVYASLSAYGRSGPWADRRGFDSLVQTASGINWAEGQAFDDIASSSGLRALPMQILDYAAGLWLAFGIQAALHRQAVQGGSWHVQVSLARTAQWLQELGQRPVLPQRFGDAEGEGVAARVAPYLETLASGFGPLVAVRPSGVLGGVATPWRYPSMPPGSAAPQWS</sequence>
<dbReference type="SUPFAM" id="SSF89796">
    <property type="entry name" value="CoA-transferase family III (CaiB/BaiF)"/>
    <property type="match status" value="2"/>
</dbReference>
<comment type="caution">
    <text evidence="1">The sequence shown here is derived from an EMBL/GenBank/DDBJ whole genome shotgun (WGS) entry which is preliminary data.</text>
</comment>
<dbReference type="InterPro" id="IPR050509">
    <property type="entry name" value="CoA-transferase_III"/>
</dbReference>
<gene>
    <name evidence="1" type="ORF">HNP33_003466</name>
</gene>
<evidence type="ECO:0000313" key="1">
    <source>
        <dbReference type="EMBL" id="MBB6579354.1"/>
    </source>
</evidence>
<accession>A0ABR6RK01</accession>
<dbReference type="RefSeq" id="WP_184710642.1">
    <property type="nucleotide sequence ID" value="NZ_JACHKZ010000028.1"/>
</dbReference>